<gene>
    <name evidence="2" type="ORF">SCD92_06550</name>
</gene>
<feature type="transmembrane region" description="Helical" evidence="1">
    <location>
        <begin position="61"/>
        <end position="81"/>
    </location>
</feature>
<keyword evidence="3" id="KW-1185">Reference proteome</keyword>
<evidence type="ECO:0000313" key="2">
    <source>
        <dbReference type="EMBL" id="MDX6849013.1"/>
    </source>
</evidence>
<keyword evidence="1" id="KW-0812">Transmembrane</keyword>
<organism evidence="2 3">
    <name type="scientific">Gilvimarinus gilvus</name>
    <dbReference type="NCBI Taxonomy" id="3058038"/>
    <lineage>
        <taxon>Bacteria</taxon>
        <taxon>Pseudomonadati</taxon>
        <taxon>Pseudomonadota</taxon>
        <taxon>Gammaproteobacteria</taxon>
        <taxon>Cellvibrionales</taxon>
        <taxon>Cellvibrionaceae</taxon>
        <taxon>Gilvimarinus</taxon>
    </lineage>
</organism>
<proteinExistence type="predicted"/>
<dbReference type="RefSeq" id="WP_302723504.1">
    <property type="nucleotide sequence ID" value="NZ_JAULRU010000617.1"/>
</dbReference>
<sequence length="120" mass="13376">MILWISASIGLLVAATILFLIRRDKLHVRHGVFWLFVALAFAGLGFAPSFVDWLAKLLGVGYPPVLAIVAIIAVLVIKILLMDIDQARLEVQQQRLIQRLAILEGNLQRRNKNDDHSSAP</sequence>
<keyword evidence="1" id="KW-0472">Membrane</keyword>
<name>A0ABU4RVW2_9GAMM</name>
<protein>
    <submittedName>
        <fullName evidence="2">DUF2304 domain-containing protein</fullName>
    </submittedName>
</protein>
<accession>A0ABU4RVW2</accession>
<dbReference type="Pfam" id="PF10066">
    <property type="entry name" value="DUF2304"/>
    <property type="match status" value="1"/>
</dbReference>
<keyword evidence="1" id="KW-1133">Transmembrane helix</keyword>
<feature type="transmembrane region" description="Helical" evidence="1">
    <location>
        <begin position="33"/>
        <end position="55"/>
    </location>
</feature>
<feature type="transmembrane region" description="Helical" evidence="1">
    <location>
        <begin position="6"/>
        <end position="21"/>
    </location>
</feature>
<comment type="caution">
    <text evidence="2">The sequence shown here is derived from an EMBL/GenBank/DDBJ whole genome shotgun (WGS) entry which is preliminary data.</text>
</comment>
<evidence type="ECO:0000256" key="1">
    <source>
        <dbReference type="SAM" id="Phobius"/>
    </source>
</evidence>
<evidence type="ECO:0000313" key="3">
    <source>
        <dbReference type="Proteomes" id="UP001273505"/>
    </source>
</evidence>
<reference evidence="2 3" key="1">
    <citation type="submission" date="2023-11" db="EMBL/GenBank/DDBJ databases">
        <title>Gilvimarinus fulvus sp. nov., isolated from the surface of Kelp.</title>
        <authorList>
            <person name="Sun Y.Y."/>
            <person name="Gong Y."/>
            <person name="Du Z.J."/>
        </authorList>
    </citation>
    <scope>NUCLEOTIDE SEQUENCE [LARGE SCALE GENOMIC DNA]</scope>
    <source>
        <strain evidence="2 3">SDUM040013</strain>
    </source>
</reference>
<dbReference type="InterPro" id="IPR019277">
    <property type="entry name" value="DUF2304"/>
</dbReference>
<dbReference type="Proteomes" id="UP001273505">
    <property type="component" value="Unassembled WGS sequence"/>
</dbReference>
<dbReference type="EMBL" id="JAXAFO010000008">
    <property type="protein sequence ID" value="MDX6849013.1"/>
    <property type="molecule type" value="Genomic_DNA"/>
</dbReference>